<evidence type="ECO:0000313" key="1">
    <source>
        <dbReference type="EMBL" id="EON79407.1"/>
    </source>
</evidence>
<protein>
    <submittedName>
        <fullName evidence="1">Uncharacterized protein</fullName>
    </submittedName>
</protein>
<reference evidence="1 2" key="1">
    <citation type="submission" date="2013-02" db="EMBL/GenBank/DDBJ databases">
        <title>A novel strain isolated from Lonar lake, Maharashtra, India.</title>
        <authorList>
            <person name="Singh A."/>
        </authorList>
    </citation>
    <scope>NUCLEOTIDE SEQUENCE [LARGE SCALE GENOMIC DNA]</scope>
    <source>
        <strain evidence="1 2">AK24</strain>
    </source>
</reference>
<accession>R7ZZ83</accession>
<dbReference type="Proteomes" id="UP000013909">
    <property type="component" value="Unassembled WGS sequence"/>
</dbReference>
<dbReference type="AlphaFoldDB" id="R7ZZ83"/>
<dbReference type="EMBL" id="AQHR01000004">
    <property type="protein sequence ID" value="EON79407.1"/>
    <property type="molecule type" value="Genomic_DNA"/>
</dbReference>
<name>R7ZZ83_9BACT</name>
<evidence type="ECO:0000313" key="2">
    <source>
        <dbReference type="Proteomes" id="UP000013909"/>
    </source>
</evidence>
<organism evidence="1 2">
    <name type="scientific">Lunatimonas lonarensis</name>
    <dbReference type="NCBI Taxonomy" id="1232681"/>
    <lineage>
        <taxon>Bacteria</taxon>
        <taxon>Pseudomonadati</taxon>
        <taxon>Bacteroidota</taxon>
        <taxon>Cytophagia</taxon>
        <taxon>Cytophagales</taxon>
        <taxon>Cyclobacteriaceae</taxon>
    </lineage>
</organism>
<gene>
    <name evidence="1" type="ORF">ADIS_0097</name>
</gene>
<keyword evidence="2" id="KW-1185">Reference proteome</keyword>
<sequence length="64" mass="7407">MEKHRIKTRHSIESTIAYSQAFHPKALNSRNMAGLLASLDLWAFSHPKMDAMALWHRSLIGLYR</sequence>
<comment type="caution">
    <text evidence="1">The sequence shown here is derived from an EMBL/GenBank/DDBJ whole genome shotgun (WGS) entry which is preliminary data.</text>
</comment>
<dbReference type="STRING" id="1232681.ADIS_0097"/>
<proteinExistence type="predicted"/>